<dbReference type="Gene3D" id="1.10.10.10">
    <property type="entry name" value="Winged helix-like DNA-binding domain superfamily/Winged helix DNA-binding domain"/>
    <property type="match status" value="1"/>
</dbReference>
<dbReference type="PRINTS" id="PR00778">
    <property type="entry name" value="HTHARSR"/>
</dbReference>
<keyword evidence="3" id="KW-0804">Transcription</keyword>
<name>A0A1U9NH66_9BACT</name>
<reference evidence="6" key="1">
    <citation type="submission" date="2017-02" db="EMBL/GenBank/DDBJ databases">
        <title>Comparative genomics and description of representatives of a novel lineage of planctomycetes thriving in anoxic sediments.</title>
        <authorList>
            <person name="Spring S."/>
            <person name="Bunk B."/>
            <person name="Sproer C."/>
        </authorList>
    </citation>
    <scope>NUCLEOTIDE SEQUENCE [LARGE SCALE GENOMIC DNA]</scope>
    <source>
        <strain evidence="6">ST-NAGAB-D1</strain>
    </source>
</reference>
<feature type="domain" description="HTH arsR-type" evidence="4">
    <location>
        <begin position="1"/>
        <end position="85"/>
    </location>
</feature>
<dbReference type="InterPro" id="IPR051011">
    <property type="entry name" value="Metal_resp_trans_reg"/>
</dbReference>
<dbReference type="SMART" id="SM00418">
    <property type="entry name" value="HTH_ARSR"/>
    <property type="match status" value="1"/>
</dbReference>
<keyword evidence="6" id="KW-1185">Reference proteome</keyword>
<evidence type="ECO:0000313" key="6">
    <source>
        <dbReference type="Proteomes" id="UP000189674"/>
    </source>
</evidence>
<dbReference type="KEGG" id="alus:STSP2_00286"/>
<organism evidence="5 6">
    <name type="scientific">Anaerohalosphaera lusitana</name>
    <dbReference type="NCBI Taxonomy" id="1936003"/>
    <lineage>
        <taxon>Bacteria</taxon>
        <taxon>Pseudomonadati</taxon>
        <taxon>Planctomycetota</taxon>
        <taxon>Phycisphaerae</taxon>
        <taxon>Sedimentisphaerales</taxon>
        <taxon>Anaerohalosphaeraceae</taxon>
        <taxon>Anaerohalosphaera</taxon>
    </lineage>
</organism>
<evidence type="ECO:0000256" key="2">
    <source>
        <dbReference type="ARBA" id="ARBA00023125"/>
    </source>
</evidence>
<dbReference type="GO" id="GO:0003677">
    <property type="term" value="F:DNA binding"/>
    <property type="evidence" value="ECO:0007669"/>
    <property type="project" value="UniProtKB-KW"/>
</dbReference>
<dbReference type="PROSITE" id="PS50987">
    <property type="entry name" value="HTH_ARSR_2"/>
    <property type="match status" value="1"/>
</dbReference>
<dbReference type="NCBIfam" id="NF033788">
    <property type="entry name" value="HTH_metalloreg"/>
    <property type="match status" value="1"/>
</dbReference>
<dbReference type="PANTHER" id="PTHR43132">
    <property type="entry name" value="ARSENICAL RESISTANCE OPERON REPRESSOR ARSR-RELATED"/>
    <property type="match status" value="1"/>
</dbReference>
<dbReference type="PANTHER" id="PTHR43132:SF2">
    <property type="entry name" value="ARSENICAL RESISTANCE OPERON REPRESSOR ARSR-RELATED"/>
    <property type="match status" value="1"/>
</dbReference>
<dbReference type="InterPro" id="IPR011991">
    <property type="entry name" value="ArsR-like_HTH"/>
</dbReference>
<proteinExistence type="predicted"/>
<dbReference type="CDD" id="cd00090">
    <property type="entry name" value="HTH_ARSR"/>
    <property type="match status" value="1"/>
</dbReference>
<dbReference type="GO" id="GO:0003700">
    <property type="term" value="F:DNA-binding transcription factor activity"/>
    <property type="evidence" value="ECO:0007669"/>
    <property type="project" value="InterPro"/>
</dbReference>
<dbReference type="Pfam" id="PF01022">
    <property type="entry name" value="HTH_5"/>
    <property type="match status" value="1"/>
</dbReference>
<dbReference type="AlphaFoldDB" id="A0A1U9NH66"/>
<evidence type="ECO:0000313" key="5">
    <source>
        <dbReference type="EMBL" id="AQT67145.1"/>
    </source>
</evidence>
<dbReference type="Proteomes" id="UP000189674">
    <property type="component" value="Chromosome"/>
</dbReference>
<protein>
    <submittedName>
        <fullName evidence="5">HTH-type transcriptional repressor AseR</fullName>
    </submittedName>
</protein>
<dbReference type="SUPFAM" id="SSF46785">
    <property type="entry name" value="Winged helix' DNA-binding domain"/>
    <property type="match status" value="1"/>
</dbReference>
<dbReference type="InterPro" id="IPR001845">
    <property type="entry name" value="HTH_ArsR_DNA-bd_dom"/>
</dbReference>
<dbReference type="InterPro" id="IPR036388">
    <property type="entry name" value="WH-like_DNA-bd_sf"/>
</dbReference>
<gene>
    <name evidence="5" type="primary">aseR</name>
    <name evidence="5" type="ORF">STSP2_00286</name>
</gene>
<accession>A0A1U9NH66</accession>
<dbReference type="STRING" id="1936003.STSP2_00286"/>
<evidence type="ECO:0000259" key="4">
    <source>
        <dbReference type="PROSITE" id="PS50987"/>
    </source>
</evidence>
<evidence type="ECO:0000256" key="3">
    <source>
        <dbReference type="ARBA" id="ARBA00023163"/>
    </source>
</evidence>
<dbReference type="InterPro" id="IPR036390">
    <property type="entry name" value="WH_DNA-bd_sf"/>
</dbReference>
<keyword evidence="1" id="KW-0805">Transcription regulation</keyword>
<sequence length="113" mass="12878">MLRALGDEGRVRVVLALAEHGELCACQIVELVGLAGSTVSKHLSVLKNAGLVERRKKGRWIHYSFSCGEYGSIVMGYLKHWLDEDEQIVADREKMNEILREDPEIVCRRQKRN</sequence>
<dbReference type="EMBL" id="CP019791">
    <property type="protein sequence ID" value="AQT67145.1"/>
    <property type="molecule type" value="Genomic_DNA"/>
</dbReference>
<evidence type="ECO:0000256" key="1">
    <source>
        <dbReference type="ARBA" id="ARBA00023015"/>
    </source>
</evidence>
<keyword evidence="2" id="KW-0238">DNA-binding</keyword>